<feature type="non-terminal residue" evidence="1">
    <location>
        <position position="42"/>
    </location>
</feature>
<sequence length="42" mass="5153">MKIFLLVCIYHKLYPTLQYQTEQVVYFITKILITAWIIDYIL</sequence>
<name>A0A382VL81_9ZZZZ</name>
<organism evidence="1">
    <name type="scientific">marine metagenome</name>
    <dbReference type="NCBI Taxonomy" id="408172"/>
    <lineage>
        <taxon>unclassified sequences</taxon>
        <taxon>metagenomes</taxon>
        <taxon>ecological metagenomes</taxon>
    </lineage>
</organism>
<accession>A0A382VL81</accession>
<gene>
    <name evidence="1" type="ORF">METZ01_LOCUS399515</name>
</gene>
<dbReference type="AlphaFoldDB" id="A0A382VL81"/>
<reference evidence="1" key="1">
    <citation type="submission" date="2018-05" db="EMBL/GenBank/DDBJ databases">
        <authorList>
            <person name="Lanie J.A."/>
            <person name="Ng W.-L."/>
            <person name="Kazmierczak K.M."/>
            <person name="Andrzejewski T.M."/>
            <person name="Davidsen T.M."/>
            <person name="Wayne K.J."/>
            <person name="Tettelin H."/>
            <person name="Glass J.I."/>
            <person name="Rusch D."/>
            <person name="Podicherti R."/>
            <person name="Tsui H.-C.T."/>
            <person name="Winkler M.E."/>
        </authorList>
    </citation>
    <scope>NUCLEOTIDE SEQUENCE</scope>
</reference>
<evidence type="ECO:0000313" key="1">
    <source>
        <dbReference type="EMBL" id="SVD46661.1"/>
    </source>
</evidence>
<dbReference type="EMBL" id="UINC01152465">
    <property type="protein sequence ID" value="SVD46661.1"/>
    <property type="molecule type" value="Genomic_DNA"/>
</dbReference>
<protein>
    <submittedName>
        <fullName evidence="1">Uncharacterized protein</fullName>
    </submittedName>
</protein>
<proteinExistence type="predicted"/>